<dbReference type="Gene3D" id="3.40.50.2300">
    <property type="match status" value="1"/>
</dbReference>
<keyword evidence="3 8" id="KW-0597">Phosphoprotein</keyword>
<dbReference type="SUPFAM" id="SSF46894">
    <property type="entry name" value="C-terminal effector domain of the bipartite response regulators"/>
    <property type="match status" value="1"/>
</dbReference>
<sequence>MKSLLLIDDDERHSKLLRDYLQRFDIELDCAYDADEGLKLLQSRDYDLLLLDVMLPGRDGFDICREVRKSDSIPIIMLTARGDVIDRVSGLELGADDYIAKPFEPRELVARIQSILRRATANTGGQQQLVFDGITIDQEARTVRVDGDEVELTSMEYELLVLLASNAGKKISRDEILSNLRGIDAAILTRSVDIMISRLRSKLRDPGKPARFIQTIWGRGYLFVGRVAKNA</sequence>
<protein>
    <submittedName>
        <fullName evidence="12">DNA-binding response regulator</fullName>
    </submittedName>
</protein>
<comment type="subcellular location">
    <subcellularLocation>
        <location evidence="1">Cytoplasm</location>
    </subcellularLocation>
</comment>
<proteinExistence type="predicted"/>
<dbReference type="Pfam" id="PF00486">
    <property type="entry name" value="Trans_reg_C"/>
    <property type="match status" value="1"/>
</dbReference>
<feature type="DNA-binding region" description="OmpR/PhoB-type" evidence="9">
    <location>
        <begin position="126"/>
        <end position="225"/>
    </location>
</feature>
<accession>A0A193LFL1</accession>
<keyword evidence="2" id="KW-0963">Cytoplasm</keyword>
<evidence type="ECO:0000256" key="3">
    <source>
        <dbReference type="ARBA" id="ARBA00022553"/>
    </source>
</evidence>
<feature type="domain" description="OmpR/PhoB-type" evidence="11">
    <location>
        <begin position="126"/>
        <end position="225"/>
    </location>
</feature>
<dbReference type="CDD" id="cd00383">
    <property type="entry name" value="trans_reg_C"/>
    <property type="match status" value="1"/>
</dbReference>
<dbReference type="InterPro" id="IPR036388">
    <property type="entry name" value="WH-like_DNA-bd_sf"/>
</dbReference>
<dbReference type="PROSITE" id="PS50110">
    <property type="entry name" value="RESPONSE_REGULATORY"/>
    <property type="match status" value="1"/>
</dbReference>
<keyword evidence="4" id="KW-0902">Two-component regulatory system</keyword>
<dbReference type="FunFam" id="3.40.50.2300:FF:000001">
    <property type="entry name" value="DNA-binding response regulator PhoB"/>
    <property type="match status" value="1"/>
</dbReference>
<evidence type="ECO:0000256" key="2">
    <source>
        <dbReference type="ARBA" id="ARBA00022490"/>
    </source>
</evidence>
<evidence type="ECO:0000256" key="6">
    <source>
        <dbReference type="ARBA" id="ARBA00023125"/>
    </source>
</evidence>
<dbReference type="PROSITE" id="PS51755">
    <property type="entry name" value="OMPR_PHOB"/>
    <property type="match status" value="1"/>
</dbReference>
<feature type="domain" description="Response regulatory" evidence="10">
    <location>
        <begin position="3"/>
        <end position="116"/>
    </location>
</feature>
<dbReference type="Gene3D" id="1.10.10.10">
    <property type="entry name" value="Winged helix-like DNA-binding domain superfamily/Winged helix DNA-binding domain"/>
    <property type="match status" value="1"/>
</dbReference>
<feature type="modified residue" description="4-aspartylphosphate" evidence="8">
    <location>
        <position position="52"/>
    </location>
</feature>
<dbReference type="GO" id="GO:0005829">
    <property type="term" value="C:cytosol"/>
    <property type="evidence" value="ECO:0007669"/>
    <property type="project" value="TreeGrafter"/>
</dbReference>
<dbReference type="InterPro" id="IPR001867">
    <property type="entry name" value="OmpR/PhoB-type_DNA-bd"/>
</dbReference>
<dbReference type="SUPFAM" id="SSF52172">
    <property type="entry name" value="CheY-like"/>
    <property type="match status" value="1"/>
</dbReference>
<keyword evidence="5" id="KW-0805">Transcription regulation</keyword>
<evidence type="ECO:0000256" key="5">
    <source>
        <dbReference type="ARBA" id="ARBA00023015"/>
    </source>
</evidence>
<dbReference type="PANTHER" id="PTHR48111">
    <property type="entry name" value="REGULATOR OF RPOS"/>
    <property type="match status" value="1"/>
</dbReference>
<evidence type="ECO:0000259" key="11">
    <source>
        <dbReference type="PROSITE" id="PS51755"/>
    </source>
</evidence>
<dbReference type="RefSeq" id="WP_068615422.1">
    <property type="nucleotide sequence ID" value="NZ_CP016268.1"/>
</dbReference>
<dbReference type="PANTHER" id="PTHR48111:SF4">
    <property type="entry name" value="DNA-BINDING DUAL TRANSCRIPTIONAL REGULATOR OMPR"/>
    <property type="match status" value="1"/>
</dbReference>
<dbReference type="STRING" id="1548547.BA177_08610"/>
<gene>
    <name evidence="12" type="ORF">BA177_08610</name>
</gene>
<dbReference type="InterPro" id="IPR016032">
    <property type="entry name" value="Sig_transdc_resp-reg_C-effctor"/>
</dbReference>
<dbReference type="EMBL" id="CP016268">
    <property type="protein sequence ID" value="ANO51253.1"/>
    <property type="molecule type" value="Genomic_DNA"/>
</dbReference>
<evidence type="ECO:0000259" key="10">
    <source>
        <dbReference type="PROSITE" id="PS50110"/>
    </source>
</evidence>
<evidence type="ECO:0000256" key="8">
    <source>
        <dbReference type="PROSITE-ProRule" id="PRU00169"/>
    </source>
</evidence>
<dbReference type="GO" id="GO:0032993">
    <property type="term" value="C:protein-DNA complex"/>
    <property type="evidence" value="ECO:0007669"/>
    <property type="project" value="TreeGrafter"/>
</dbReference>
<reference evidence="12 13" key="1">
    <citation type="submission" date="2016-06" db="EMBL/GenBank/DDBJ databases">
        <title>Complete genome sequence of a deep-branching marine Gamma Proteobacterium Woeseia oceani type strain XK5.</title>
        <authorList>
            <person name="Mu D."/>
            <person name="Du Z."/>
        </authorList>
    </citation>
    <scope>NUCLEOTIDE SEQUENCE [LARGE SCALE GENOMIC DNA]</scope>
    <source>
        <strain evidence="12 13">XK5</strain>
    </source>
</reference>
<dbReference type="GO" id="GO:0006355">
    <property type="term" value="P:regulation of DNA-templated transcription"/>
    <property type="evidence" value="ECO:0007669"/>
    <property type="project" value="InterPro"/>
</dbReference>
<dbReference type="Pfam" id="PF00072">
    <property type="entry name" value="Response_reg"/>
    <property type="match status" value="1"/>
</dbReference>
<dbReference type="GO" id="GO:0000156">
    <property type="term" value="F:phosphorelay response regulator activity"/>
    <property type="evidence" value="ECO:0007669"/>
    <property type="project" value="TreeGrafter"/>
</dbReference>
<dbReference type="InterPro" id="IPR011006">
    <property type="entry name" value="CheY-like_superfamily"/>
</dbReference>
<dbReference type="InterPro" id="IPR001789">
    <property type="entry name" value="Sig_transdc_resp-reg_receiver"/>
</dbReference>
<evidence type="ECO:0000313" key="12">
    <source>
        <dbReference type="EMBL" id="ANO51253.1"/>
    </source>
</evidence>
<organism evidence="12 13">
    <name type="scientific">Woeseia oceani</name>
    <dbReference type="NCBI Taxonomy" id="1548547"/>
    <lineage>
        <taxon>Bacteria</taxon>
        <taxon>Pseudomonadati</taxon>
        <taxon>Pseudomonadota</taxon>
        <taxon>Gammaproteobacteria</taxon>
        <taxon>Woeseiales</taxon>
        <taxon>Woeseiaceae</taxon>
        <taxon>Woeseia</taxon>
    </lineage>
</organism>
<keyword evidence="7" id="KW-0804">Transcription</keyword>
<dbReference type="KEGG" id="woc:BA177_08610"/>
<dbReference type="FunFam" id="1.10.10.10:FF:000099">
    <property type="entry name" value="Two-component system response regulator TorR"/>
    <property type="match status" value="1"/>
</dbReference>
<evidence type="ECO:0000256" key="1">
    <source>
        <dbReference type="ARBA" id="ARBA00004496"/>
    </source>
</evidence>
<dbReference type="OrthoDB" id="9802426at2"/>
<dbReference type="Gene3D" id="6.10.250.690">
    <property type="match status" value="1"/>
</dbReference>
<dbReference type="SMART" id="SM00448">
    <property type="entry name" value="REC"/>
    <property type="match status" value="1"/>
</dbReference>
<evidence type="ECO:0000313" key="13">
    <source>
        <dbReference type="Proteomes" id="UP000092695"/>
    </source>
</evidence>
<evidence type="ECO:0000256" key="9">
    <source>
        <dbReference type="PROSITE-ProRule" id="PRU01091"/>
    </source>
</evidence>
<evidence type="ECO:0000256" key="7">
    <source>
        <dbReference type="ARBA" id="ARBA00023163"/>
    </source>
</evidence>
<dbReference type="AlphaFoldDB" id="A0A193LFL1"/>
<dbReference type="Proteomes" id="UP000092695">
    <property type="component" value="Chromosome"/>
</dbReference>
<dbReference type="SMART" id="SM00862">
    <property type="entry name" value="Trans_reg_C"/>
    <property type="match status" value="1"/>
</dbReference>
<evidence type="ECO:0000256" key="4">
    <source>
        <dbReference type="ARBA" id="ARBA00023012"/>
    </source>
</evidence>
<dbReference type="GO" id="GO:0000976">
    <property type="term" value="F:transcription cis-regulatory region binding"/>
    <property type="evidence" value="ECO:0007669"/>
    <property type="project" value="TreeGrafter"/>
</dbReference>
<keyword evidence="13" id="KW-1185">Reference proteome</keyword>
<keyword evidence="6 9" id="KW-0238">DNA-binding</keyword>
<name>A0A193LFL1_9GAMM</name>
<dbReference type="InterPro" id="IPR039420">
    <property type="entry name" value="WalR-like"/>
</dbReference>